<organism evidence="1 2">
    <name type="scientific">Canavalia gladiata</name>
    <name type="common">Sword bean</name>
    <name type="synonym">Dolichos gladiatus</name>
    <dbReference type="NCBI Taxonomy" id="3824"/>
    <lineage>
        <taxon>Eukaryota</taxon>
        <taxon>Viridiplantae</taxon>
        <taxon>Streptophyta</taxon>
        <taxon>Embryophyta</taxon>
        <taxon>Tracheophyta</taxon>
        <taxon>Spermatophyta</taxon>
        <taxon>Magnoliopsida</taxon>
        <taxon>eudicotyledons</taxon>
        <taxon>Gunneridae</taxon>
        <taxon>Pentapetalae</taxon>
        <taxon>rosids</taxon>
        <taxon>fabids</taxon>
        <taxon>Fabales</taxon>
        <taxon>Fabaceae</taxon>
        <taxon>Papilionoideae</taxon>
        <taxon>50 kb inversion clade</taxon>
        <taxon>NPAAA clade</taxon>
        <taxon>indigoferoid/millettioid clade</taxon>
        <taxon>Phaseoleae</taxon>
        <taxon>Canavalia</taxon>
    </lineage>
</organism>
<protein>
    <submittedName>
        <fullName evidence="1">Uncharacterized protein</fullName>
    </submittedName>
</protein>
<comment type="caution">
    <text evidence="1">The sequence shown here is derived from an EMBL/GenBank/DDBJ whole genome shotgun (WGS) entry which is preliminary data.</text>
</comment>
<proteinExistence type="predicted"/>
<accession>A0AAN9KHB2</accession>
<reference evidence="1 2" key="1">
    <citation type="submission" date="2024-01" db="EMBL/GenBank/DDBJ databases">
        <title>The genomes of 5 underutilized Papilionoideae crops provide insights into root nodulation and disease resistanc.</title>
        <authorList>
            <person name="Jiang F."/>
        </authorList>
    </citation>
    <scope>NUCLEOTIDE SEQUENCE [LARGE SCALE GENOMIC DNA]</scope>
    <source>
        <strain evidence="1">LVBAO_FW01</strain>
        <tissue evidence="1">Leaves</tissue>
    </source>
</reference>
<dbReference type="AlphaFoldDB" id="A0AAN9KHB2"/>
<dbReference type="EMBL" id="JAYMYQ010000008">
    <property type="protein sequence ID" value="KAK7315729.1"/>
    <property type="molecule type" value="Genomic_DNA"/>
</dbReference>
<name>A0AAN9KHB2_CANGL</name>
<sequence>MIHQTRFIMHTHNSYLNPIARTIEAALTATIMVVLEAIHYGLSPPYALSGPYSYFTSTTITTLTCSQLNLLWSGFSPFVNSSLNPHAFKQSINVHGLVGNCLNSKTNSITLRPEHAATADRSHRLNRK</sequence>
<dbReference type="Proteomes" id="UP001367508">
    <property type="component" value="Unassembled WGS sequence"/>
</dbReference>
<keyword evidence="2" id="KW-1185">Reference proteome</keyword>
<evidence type="ECO:0000313" key="2">
    <source>
        <dbReference type="Proteomes" id="UP001367508"/>
    </source>
</evidence>
<gene>
    <name evidence="1" type="ORF">VNO77_34299</name>
</gene>
<evidence type="ECO:0000313" key="1">
    <source>
        <dbReference type="EMBL" id="KAK7315729.1"/>
    </source>
</evidence>